<feature type="binding site" evidence="2">
    <location>
        <position position="63"/>
    </location>
    <ligand>
        <name>substrate</name>
    </ligand>
</feature>
<feature type="binding site" evidence="2">
    <location>
        <position position="61"/>
    </location>
    <ligand>
        <name>substrate</name>
    </ligand>
</feature>
<feature type="binding site" evidence="2">
    <location>
        <position position="180"/>
    </location>
    <ligand>
        <name>substrate</name>
    </ligand>
</feature>
<feature type="binding site" evidence="2">
    <location>
        <position position="29"/>
    </location>
    <ligand>
        <name>substrate</name>
    </ligand>
</feature>
<comment type="similarity">
    <text evidence="2">Belongs to the UPP synthase family.</text>
</comment>
<dbReference type="PANTHER" id="PTHR10291:SF0">
    <property type="entry name" value="DEHYDRODOLICHYL DIPHOSPHATE SYNTHASE 2"/>
    <property type="match status" value="1"/>
</dbReference>
<dbReference type="InterPro" id="IPR018520">
    <property type="entry name" value="UPP_synth-like_CS"/>
</dbReference>
<feature type="binding site" evidence="2">
    <location>
        <begin position="13"/>
        <end position="16"/>
    </location>
    <ligand>
        <name>substrate</name>
    </ligand>
</feature>
<dbReference type="AlphaFoldDB" id="A0A9D2JSA8"/>
<name>A0A9D2JSA8_9FIRM</name>
<sequence>MVVPTHVAIILDGNGRWAKAKGMPRSYGHKKGCDNLEKICTIAKELGIKYLTVYAFSTENWKRSREEVEGLMRLFRNYMKKCIKISRDNKMRVRVIGDPTAFDQDLQQKIQELEEFSSQFDELHFQIALNYGSRDEIRRAVQKIAGEVKAGRLEPETITEDTISDYLDTRGLPEPDLLIRTSGEERLSNFLMWQLAYTEFYFTDVAWPDFDKEEFIKALEKYNKRDRRYGGVKED</sequence>
<feature type="active site" evidence="2">
    <location>
        <position position="12"/>
    </location>
</feature>
<reference evidence="3" key="1">
    <citation type="journal article" date="2021" name="PeerJ">
        <title>Extensive microbial diversity within the chicken gut microbiome revealed by metagenomics and culture.</title>
        <authorList>
            <person name="Gilroy R."/>
            <person name="Ravi A."/>
            <person name="Getino M."/>
            <person name="Pursley I."/>
            <person name="Horton D.L."/>
            <person name="Alikhan N.F."/>
            <person name="Baker D."/>
            <person name="Gharbi K."/>
            <person name="Hall N."/>
            <person name="Watson M."/>
            <person name="Adriaenssens E.M."/>
            <person name="Foster-Nyarko E."/>
            <person name="Jarju S."/>
            <person name="Secka A."/>
            <person name="Antonio M."/>
            <person name="Oren A."/>
            <person name="Chaudhuri R.R."/>
            <person name="La Ragione R."/>
            <person name="Hildebrand F."/>
            <person name="Pallen M.J."/>
        </authorList>
    </citation>
    <scope>NUCLEOTIDE SEQUENCE</scope>
    <source>
        <strain evidence="3">1068</strain>
    </source>
</reference>
<comment type="cofactor">
    <cofactor evidence="2">
        <name>Mg(2+)</name>
        <dbReference type="ChEBI" id="CHEBI:18420"/>
    </cofactor>
    <text evidence="2">Binds 2 magnesium ions per subunit.</text>
</comment>
<dbReference type="Gene3D" id="3.40.1180.10">
    <property type="entry name" value="Decaprenyl diphosphate synthase-like"/>
    <property type="match status" value="1"/>
</dbReference>
<feature type="binding site" evidence="2">
    <location>
        <position position="17"/>
    </location>
    <ligand>
        <name>substrate</name>
    </ligand>
</feature>
<dbReference type="NCBIfam" id="TIGR00055">
    <property type="entry name" value="uppS"/>
    <property type="match status" value="1"/>
</dbReference>
<dbReference type="NCBIfam" id="NF011405">
    <property type="entry name" value="PRK14830.1"/>
    <property type="match status" value="1"/>
</dbReference>
<proteinExistence type="inferred from homology"/>
<evidence type="ECO:0000313" key="3">
    <source>
        <dbReference type="EMBL" id="HIZ64883.1"/>
    </source>
</evidence>
<dbReference type="PANTHER" id="PTHR10291">
    <property type="entry name" value="DEHYDRODOLICHYL DIPHOSPHATE SYNTHASE FAMILY MEMBER"/>
    <property type="match status" value="1"/>
</dbReference>
<dbReference type="FunFam" id="3.40.1180.10:FF:000001">
    <property type="entry name" value="(2E,6E)-farnesyl-diphosphate-specific ditrans,polycis-undecaprenyl-diphosphate synthase"/>
    <property type="match status" value="1"/>
</dbReference>
<feature type="binding site" evidence="2">
    <location>
        <position position="12"/>
    </location>
    <ligand>
        <name>Mg(2+)</name>
        <dbReference type="ChEBI" id="CHEBI:18420"/>
    </ligand>
</feature>
<keyword evidence="2" id="KW-0479">Metal-binding</keyword>
<feature type="binding site" evidence="2">
    <location>
        <position position="25"/>
    </location>
    <ligand>
        <name>substrate</name>
    </ligand>
</feature>
<reference evidence="3" key="2">
    <citation type="submission" date="2021-04" db="EMBL/GenBank/DDBJ databases">
        <authorList>
            <person name="Gilroy R."/>
        </authorList>
    </citation>
    <scope>NUCLEOTIDE SEQUENCE</scope>
    <source>
        <strain evidence="3">1068</strain>
    </source>
</reference>
<dbReference type="EMBL" id="DXBG01000073">
    <property type="protein sequence ID" value="HIZ64883.1"/>
    <property type="molecule type" value="Genomic_DNA"/>
</dbReference>
<accession>A0A9D2JSA8</accession>
<dbReference type="HAMAP" id="MF_01139">
    <property type="entry name" value="ISPT"/>
    <property type="match status" value="1"/>
</dbReference>
<keyword evidence="2" id="KW-0460">Magnesium</keyword>
<dbReference type="PROSITE" id="PS01066">
    <property type="entry name" value="UPP_SYNTHASE"/>
    <property type="match status" value="1"/>
</dbReference>
<protein>
    <recommendedName>
        <fullName evidence="2">Isoprenyl transferase</fullName>
        <ecNumber evidence="2">2.5.1.-</ecNumber>
    </recommendedName>
</protein>
<dbReference type="SUPFAM" id="SSF64005">
    <property type="entry name" value="Undecaprenyl diphosphate synthase"/>
    <property type="match status" value="1"/>
</dbReference>
<gene>
    <name evidence="3" type="ORF">H9809_03125</name>
</gene>
<comment type="caution">
    <text evidence="3">The sequence shown here is derived from an EMBL/GenBank/DDBJ whole genome shotgun (WGS) entry which is preliminary data.</text>
</comment>
<evidence type="ECO:0000256" key="2">
    <source>
        <dbReference type="HAMAP-Rule" id="MF_01139"/>
    </source>
</evidence>
<evidence type="ECO:0000313" key="4">
    <source>
        <dbReference type="Proteomes" id="UP000824056"/>
    </source>
</evidence>
<comment type="subunit">
    <text evidence="2">Homodimer.</text>
</comment>
<feature type="binding site" evidence="2">
    <location>
        <begin position="57"/>
        <end position="59"/>
    </location>
    <ligand>
        <name>substrate</name>
    </ligand>
</feature>
<keyword evidence="1 2" id="KW-0808">Transferase</keyword>
<feature type="binding site" evidence="2">
    <location>
        <begin position="186"/>
        <end position="188"/>
    </location>
    <ligand>
        <name>substrate</name>
    </ligand>
</feature>
<dbReference type="GO" id="GO:0045547">
    <property type="term" value="F:ditrans,polycis-polyprenyl diphosphate synthase [(2E,6E)-farnesyl diphosphate specific] activity"/>
    <property type="evidence" value="ECO:0007669"/>
    <property type="project" value="TreeGrafter"/>
</dbReference>
<organism evidence="3 4">
    <name type="scientific">Candidatus Blautia pullicola</name>
    <dbReference type="NCBI Taxonomy" id="2838498"/>
    <lineage>
        <taxon>Bacteria</taxon>
        <taxon>Bacillati</taxon>
        <taxon>Bacillota</taxon>
        <taxon>Clostridia</taxon>
        <taxon>Lachnospirales</taxon>
        <taxon>Lachnospiraceae</taxon>
        <taxon>Blautia</taxon>
    </lineage>
</organism>
<evidence type="ECO:0000256" key="1">
    <source>
        <dbReference type="ARBA" id="ARBA00022679"/>
    </source>
</evidence>
<dbReference type="InterPro" id="IPR036424">
    <property type="entry name" value="UPP_synth-like_sf"/>
</dbReference>
<comment type="function">
    <text evidence="2">Catalyzes the condensation of isopentenyl diphosphate (IPP) with allylic pyrophosphates generating different type of terpenoids.</text>
</comment>
<dbReference type="GO" id="GO:0000287">
    <property type="term" value="F:magnesium ion binding"/>
    <property type="evidence" value="ECO:0007669"/>
    <property type="project" value="UniProtKB-UniRule"/>
</dbReference>
<dbReference type="Proteomes" id="UP000824056">
    <property type="component" value="Unassembled WGS sequence"/>
</dbReference>
<dbReference type="GO" id="GO:0016094">
    <property type="term" value="P:polyprenol biosynthetic process"/>
    <property type="evidence" value="ECO:0007669"/>
    <property type="project" value="TreeGrafter"/>
</dbReference>
<feature type="binding site" evidence="2">
    <location>
        <position position="199"/>
    </location>
    <ligand>
        <name>Mg(2+)</name>
        <dbReference type="ChEBI" id="CHEBI:18420"/>
    </ligand>
</feature>
<dbReference type="Pfam" id="PF01255">
    <property type="entry name" value="Prenyltransf"/>
    <property type="match status" value="1"/>
</dbReference>
<feature type="active site" description="Proton acceptor" evidence="2">
    <location>
        <position position="60"/>
    </location>
</feature>
<dbReference type="EC" id="2.5.1.-" evidence="2"/>
<dbReference type="CDD" id="cd00475">
    <property type="entry name" value="Cis_IPPS"/>
    <property type="match status" value="1"/>
</dbReference>
<dbReference type="InterPro" id="IPR001441">
    <property type="entry name" value="UPP_synth-like"/>
</dbReference>